<dbReference type="InterPro" id="IPR032675">
    <property type="entry name" value="LRR_dom_sf"/>
</dbReference>
<dbReference type="Pfam" id="PF00560">
    <property type="entry name" value="LRR_1"/>
    <property type="match status" value="2"/>
</dbReference>
<evidence type="ECO:0000313" key="14">
    <source>
        <dbReference type="Proteomes" id="UP000639772"/>
    </source>
</evidence>
<feature type="compositionally biased region" description="Basic residues" evidence="11">
    <location>
        <begin position="574"/>
        <end position="585"/>
    </location>
</feature>
<sequence>MDPKGVLQNWREARPPVAGAGSSPPPANRCRRSTSANMGLVGPDTRRLRNKISDDGLLSYFLSSCGGLRYLNLSDNKFAGKTFIDVFTELAVLDLSVNSISGEIPANFFSAVPMSLVVGKLISLKELRLAFNNLTGDVPLPDLTSSSSWKSSILAPMGSPLADNYISGSIPADLGNCTNLQSLDLSFNDLVGEVPLPVCGKIPESFTNADLIWVSLRQPPHRGDTRRHQSPKTCYPPTGNQLLSGNIPREIGSWPAISARRRHPIRVRRHPRSARQPPLGELLPFHPDIYRNNRIPYQNNGSMIYLDLSYNQLTGQIPPPSASRIFSKFSTSPQFPHRLHPQLLRQDDVDRRSDLSYNHLTGPIPDSSELLASFLISTSPTTTSPAPFRSLLRKSSSDPAGSAKCTAPDSRTRRRRRQEVIHVTSQGDRKFTARWRPSAKSNIANLVPLLSCCKVGEERLLSTGHAVWQPRHGPPDTAAREPRASAGPEEDCHQFGPRASAFLPQLHPAHHHRDMKSSNVLIDENLEACVSDFGMARLVNALDTHLSVSTLAGTPGYVPPSTTRARCNHQGRRVQLRRRPPRAHLRASMTAPPAAHHDSGDGHVRATWTPTPALAATFSTEF</sequence>
<dbReference type="PANTHER" id="PTHR48056">
    <property type="entry name" value="LRR RECEPTOR-LIKE SERINE/THREONINE-PROTEIN KINASE-RELATED"/>
    <property type="match status" value="1"/>
</dbReference>
<evidence type="ECO:0000256" key="11">
    <source>
        <dbReference type="SAM" id="MobiDB-lite"/>
    </source>
</evidence>
<feature type="region of interest" description="Disordered" evidence="11">
    <location>
        <begin position="574"/>
        <end position="607"/>
    </location>
</feature>
<feature type="domain" description="Protein kinase" evidence="12">
    <location>
        <begin position="511"/>
        <end position="563"/>
    </location>
</feature>
<keyword evidence="2" id="KW-0433">Leucine-rich repeat</keyword>
<dbReference type="Pfam" id="PF00069">
    <property type="entry name" value="Pkinase"/>
    <property type="match status" value="1"/>
</dbReference>
<evidence type="ECO:0000256" key="9">
    <source>
        <dbReference type="ARBA" id="ARBA00023170"/>
    </source>
</evidence>
<evidence type="ECO:0000256" key="8">
    <source>
        <dbReference type="ARBA" id="ARBA00023136"/>
    </source>
</evidence>
<dbReference type="PANTHER" id="PTHR48056:SF81">
    <property type="entry name" value="RECEPTOR PROTEIN-TYROSINE KINASE CEPR1"/>
    <property type="match status" value="1"/>
</dbReference>
<dbReference type="SUPFAM" id="SSF52047">
    <property type="entry name" value="RNI-like"/>
    <property type="match status" value="1"/>
</dbReference>
<keyword evidence="9" id="KW-0675">Receptor</keyword>
<evidence type="ECO:0000256" key="4">
    <source>
        <dbReference type="ARBA" id="ARBA00022737"/>
    </source>
</evidence>
<evidence type="ECO:0000256" key="5">
    <source>
        <dbReference type="ARBA" id="ARBA00022741"/>
    </source>
</evidence>
<keyword evidence="7" id="KW-1133">Transmembrane helix</keyword>
<name>A0A835PKP2_VANPL</name>
<feature type="region of interest" description="Disordered" evidence="11">
    <location>
        <begin position="380"/>
        <end position="417"/>
    </location>
</feature>
<comment type="caution">
    <text evidence="13">The sequence shown here is derived from an EMBL/GenBank/DDBJ whole genome shotgun (WGS) entry which is preliminary data.</text>
</comment>
<dbReference type="InterPro" id="IPR001611">
    <property type="entry name" value="Leu-rich_rpt"/>
</dbReference>
<dbReference type="OrthoDB" id="406235at2759"/>
<dbReference type="EMBL" id="JADCNM010000013">
    <property type="protein sequence ID" value="KAG0455691.1"/>
    <property type="molecule type" value="Genomic_DNA"/>
</dbReference>
<dbReference type="GO" id="GO:0016020">
    <property type="term" value="C:membrane"/>
    <property type="evidence" value="ECO:0007669"/>
    <property type="project" value="UniProtKB-SubCell"/>
</dbReference>
<evidence type="ECO:0000256" key="6">
    <source>
        <dbReference type="ARBA" id="ARBA00022840"/>
    </source>
</evidence>
<gene>
    <name evidence="13" type="ORF">HPP92_023479</name>
</gene>
<dbReference type="Gene3D" id="1.10.510.10">
    <property type="entry name" value="Transferase(Phosphotransferase) domain 1"/>
    <property type="match status" value="1"/>
</dbReference>
<evidence type="ECO:0000313" key="13">
    <source>
        <dbReference type="EMBL" id="KAG0455691.1"/>
    </source>
</evidence>
<dbReference type="GO" id="GO:0004672">
    <property type="term" value="F:protein kinase activity"/>
    <property type="evidence" value="ECO:0007669"/>
    <property type="project" value="InterPro"/>
</dbReference>
<dbReference type="Pfam" id="PF13516">
    <property type="entry name" value="LRR_6"/>
    <property type="match status" value="1"/>
</dbReference>
<evidence type="ECO:0000256" key="10">
    <source>
        <dbReference type="ARBA" id="ARBA00023180"/>
    </source>
</evidence>
<evidence type="ECO:0000256" key="3">
    <source>
        <dbReference type="ARBA" id="ARBA00022692"/>
    </source>
</evidence>
<dbReference type="InterPro" id="IPR000719">
    <property type="entry name" value="Prot_kinase_dom"/>
</dbReference>
<dbReference type="Gene3D" id="3.80.10.10">
    <property type="entry name" value="Ribonuclease Inhibitor"/>
    <property type="match status" value="1"/>
</dbReference>
<evidence type="ECO:0000259" key="12">
    <source>
        <dbReference type="Pfam" id="PF00069"/>
    </source>
</evidence>
<evidence type="ECO:0000256" key="1">
    <source>
        <dbReference type="ARBA" id="ARBA00004370"/>
    </source>
</evidence>
<comment type="subcellular location">
    <subcellularLocation>
        <location evidence="1">Membrane</location>
    </subcellularLocation>
</comment>
<dbReference type="Proteomes" id="UP000639772">
    <property type="component" value="Chromosome 13"/>
</dbReference>
<feature type="compositionally biased region" description="Basic and acidic residues" evidence="11">
    <location>
        <begin position="595"/>
        <end position="604"/>
    </location>
</feature>
<dbReference type="GO" id="GO:0005524">
    <property type="term" value="F:ATP binding"/>
    <property type="evidence" value="ECO:0007669"/>
    <property type="project" value="InterPro"/>
</dbReference>
<keyword evidence="5" id="KW-0547">Nucleotide-binding</keyword>
<reference evidence="13 14" key="1">
    <citation type="journal article" date="2020" name="Nat. Food">
        <title>A phased Vanilla planifolia genome enables genetic improvement of flavour and production.</title>
        <authorList>
            <person name="Hasing T."/>
            <person name="Tang H."/>
            <person name="Brym M."/>
            <person name="Khazi F."/>
            <person name="Huang T."/>
            <person name="Chambers A.H."/>
        </authorList>
    </citation>
    <scope>NUCLEOTIDE SEQUENCE [LARGE SCALE GENOMIC DNA]</scope>
    <source>
        <tissue evidence="13">Leaf</tissue>
    </source>
</reference>
<protein>
    <recommendedName>
        <fullName evidence="12">Protein kinase domain-containing protein</fullName>
    </recommendedName>
</protein>
<organism evidence="13 14">
    <name type="scientific">Vanilla planifolia</name>
    <name type="common">Vanilla</name>
    <dbReference type="NCBI Taxonomy" id="51239"/>
    <lineage>
        <taxon>Eukaryota</taxon>
        <taxon>Viridiplantae</taxon>
        <taxon>Streptophyta</taxon>
        <taxon>Embryophyta</taxon>
        <taxon>Tracheophyta</taxon>
        <taxon>Spermatophyta</taxon>
        <taxon>Magnoliopsida</taxon>
        <taxon>Liliopsida</taxon>
        <taxon>Asparagales</taxon>
        <taxon>Orchidaceae</taxon>
        <taxon>Vanilloideae</taxon>
        <taxon>Vanilleae</taxon>
        <taxon>Vanilla</taxon>
    </lineage>
</organism>
<feature type="region of interest" description="Disordered" evidence="11">
    <location>
        <begin position="220"/>
        <end position="240"/>
    </location>
</feature>
<evidence type="ECO:0000256" key="2">
    <source>
        <dbReference type="ARBA" id="ARBA00022614"/>
    </source>
</evidence>
<keyword evidence="6" id="KW-0067">ATP-binding</keyword>
<accession>A0A835PKP2</accession>
<dbReference type="InterPro" id="IPR050647">
    <property type="entry name" value="Plant_LRR-RLKs"/>
</dbReference>
<dbReference type="SUPFAM" id="SSF56112">
    <property type="entry name" value="Protein kinase-like (PK-like)"/>
    <property type="match status" value="1"/>
</dbReference>
<feature type="region of interest" description="Disordered" evidence="11">
    <location>
        <begin position="467"/>
        <end position="492"/>
    </location>
</feature>
<proteinExistence type="predicted"/>
<keyword evidence="10" id="KW-0325">Glycoprotein</keyword>
<keyword evidence="8" id="KW-0472">Membrane</keyword>
<dbReference type="GO" id="GO:0033612">
    <property type="term" value="F:receptor serine/threonine kinase binding"/>
    <property type="evidence" value="ECO:0007669"/>
    <property type="project" value="TreeGrafter"/>
</dbReference>
<evidence type="ECO:0000256" key="7">
    <source>
        <dbReference type="ARBA" id="ARBA00022989"/>
    </source>
</evidence>
<keyword evidence="4" id="KW-0677">Repeat</keyword>
<dbReference type="AlphaFoldDB" id="A0A835PKP2"/>
<dbReference type="InterPro" id="IPR011009">
    <property type="entry name" value="Kinase-like_dom_sf"/>
</dbReference>
<keyword evidence="3" id="KW-0812">Transmembrane</keyword>
<feature type="region of interest" description="Disordered" evidence="11">
    <location>
        <begin position="1"/>
        <end position="30"/>
    </location>
</feature>